<dbReference type="SUPFAM" id="SSF55347">
    <property type="entry name" value="Glyceraldehyde-3-phosphate dehydrogenase-like, C-terminal domain"/>
    <property type="match status" value="1"/>
</dbReference>
<dbReference type="Pfam" id="PF22725">
    <property type="entry name" value="GFO_IDH_MocA_C3"/>
    <property type="match status" value="1"/>
</dbReference>
<organism evidence="2 3">
    <name type="scientific">Streptomyces gossypii</name>
    <dbReference type="NCBI Taxonomy" id="2883101"/>
    <lineage>
        <taxon>Bacteria</taxon>
        <taxon>Bacillati</taxon>
        <taxon>Actinomycetota</taxon>
        <taxon>Actinomycetes</taxon>
        <taxon>Kitasatosporales</taxon>
        <taxon>Streptomycetaceae</taxon>
        <taxon>Streptomyces</taxon>
    </lineage>
</organism>
<protein>
    <recommendedName>
        <fullName evidence="1">GFO/IDH/MocA-like oxidoreductase domain-containing protein</fullName>
    </recommendedName>
</protein>
<evidence type="ECO:0000259" key="1">
    <source>
        <dbReference type="Pfam" id="PF22725"/>
    </source>
</evidence>
<dbReference type="Gene3D" id="3.30.360.10">
    <property type="entry name" value="Dihydrodipicolinate Reductase, domain 2"/>
    <property type="match status" value="1"/>
</dbReference>
<proteinExistence type="predicted"/>
<dbReference type="EMBL" id="JAJAGO010000007">
    <property type="protein sequence ID" value="MCT2591644.1"/>
    <property type="molecule type" value="Genomic_DNA"/>
</dbReference>
<name>A0ABT2JUS4_9ACTN</name>
<comment type="caution">
    <text evidence="2">The sequence shown here is derived from an EMBL/GenBank/DDBJ whole genome shotgun (WGS) entry which is preliminary data.</text>
</comment>
<accession>A0ABT2JUS4</accession>
<keyword evidence="3" id="KW-1185">Reference proteome</keyword>
<dbReference type="InterPro" id="IPR055170">
    <property type="entry name" value="GFO_IDH_MocA-like_dom"/>
</dbReference>
<evidence type="ECO:0000313" key="3">
    <source>
        <dbReference type="Proteomes" id="UP001156389"/>
    </source>
</evidence>
<feature type="domain" description="GFO/IDH/MocA-like oxidoreductase" evidence="1">
    <location>
        <begin position="3"/>
        <end position="77"/>
    </location>
</feature>
<reference evidence="2 3" key="1">
    <citation type="submission" date="2021-10" db="EMBL/GenBank/DDBJ databases">
        <title>Streptomyces gossypii sp. nov., isolated from soil collected from cotton field.</title>
        <authorList>
            <person name="Ge X."/>
            <person name="Chen X."/>
            <person name="Liu W."/>
        </authorList>
    </citation>
    <scope>NUCLEOTIDE SEQUENCE [LARGE SCALE GENOMIC DNA]</scope>
    <source>
        <strain evidence="2 3">N2-109</strain>
    </source>
</reference>
<evidence type="ECO:0000313" key="2">
    <source>
        <dbReference type="EMBL" id="MCT2591644.1"/>
    </source>
</evidence>
<gene>
    <name evidence="2" type="ORF">LHJ74_17370</name>
</gene>
<sequence length="164" mass="17964">MHAGVTWDLLVHDIDIALRLFDEETPKTVNSATGRHSCQGRTGEDTVEAELEFSGARIAALPASRVSSRPTRRLTISEQNRTIVADLLHPSVTVYARPNQVSEQIECSEYPEPLAAQWDRFTDIIEEKFNARAETGSILPSHATVAAILDSALKPLQNCGPLSS</sequence>
<dbReference type="Proteomes" id="UP001156389">
    <property type="component" value="Unassembled WGS sequence"/>
</dbReference>